<sequence>MGIYFAEAILPPSGKEMDRMSMRLMILTCCICKITCYACFQSGIVLTLQPHPQQLNVGRYPRRL</sequence>
<keyword evidence="1" id="KW-1133">Transmembrane helix</keyword>
<gene>
    <name evidence="2" type="ORF">Bfra_006500</name>
</gene>
<proteinExistence type="predicted"/>
<accession>A0A8H6B4J5</accession>
<keyword evidence="3" id="KW-1185">Reference proteome</keyword>
<dbReference type="Proteomes" id="UP000531561">
    <property type="component" value="Unassembled WGS sequence"/>
</dbReference>
<name>A0A8H6B4J5_9HELO</name>
<dbReference type="AlphaFoldDB" id="A0A8H6B4J5"/>
<feature type="transmembrane region" description="Helical" evidence="1">
    <location>
        <begin position="24"/>
        <end position="46"/>
    </location>
</feature>
<dbReference type="RefSeq" id="XP_037198238.1">
    <property type="nucleotide sequence ID" value="XM_037336872.1"/>
</dbReference>
<keyword evidence="1" id="KW-0812">Transmembrane</keyword>
<comment type="caution">
    <text evidence="2">The sequence shown here is derived from an EMBL/GenBank/DDBJ whole genome shotgun (WGS) entry which is preliminary data.</text>
</comment>
<dbReference type="EMBL" id="JABFCT010000001">
    <property type="protein sequence ID" value="KAF5879294.1"/>
    <property type="molecule type" value="Genomic_DNA"/>
</dbReference>
<organism evidence="2 3">
    <name type="scientific">Botrytis fragariae</name>
    <dbReference type="NCBI Taxonomy" id="1964551"/>
    <lineage>
        <taxon>Eukaryota</taxon>
        <taxon>Fungi</taxon>
        <taxon>Dikarya</taxon>
        <taxon>Ascomycota</taxon>
        <taxon>Pezizomycotina</taxon>
        <taxon>Leotiomycetes</taxon>
        <taxon>Helotiales</taxon>
        <taxon>Sclerotiniaceae</taxon>
        <taxon>Botrytis</taxon>
    </lineage>
</organism>
<protein>
    <submittedName>
        <fullName evidence="2">Uncharacterized protein</fullName>
    </submittedName>
</protein>
<dbReference type="GeneID" id="59260564"/>
<reference evidence="2 3" key="1">
    <citation type="journal article" date="2020" name="Phytopathology">
        <title>A high-quality genome resource of Botrytis fragariae, a new and rapidly spreading fungal pathogen causing strawberry gray mold in the U.S.A.</title>
        <authorList>
            <person name="Wu Y."/>
            <person name="Saski C.A."/>
            <person name="Schnabel G."/>
            <person name="Xiao S."/>
            <person name="Hu M."/>
        </authorList>
    </citation>
    <scope>NUCLEOTIDE SEQUENCE [LARGE SCALE GENOMIC DNA]</scope>
    <source>
        <strain evidence="2 3">BVB16</strain>
    </source>
</reference>
<evidence type="ECO:0000313" key="3">
    <source>
        <dbReference type="Proteomes" id="UP000531561"/>
    </source>
</evidence>
<evidence type="ECO:0000313" key="2">
    <source>
        <dbReference type="EMBL" id="KAF5879294.1"/>
    </source>
</evidence>
<evidence type="ECO:0000256" key="1">
    <source>
        <dbReference type="SAM" id="Phobius"/>
    </source>
</evidence>
<keyword evidence="1" id="KW-0472">Membrane</keyword>